<dbReference type="Pfam" id="PF03788">
    <property type="entry name" value="LrgA"/>
    <property type="match status" value="1"/>
</dbReference>
<dbReference type="PANTHER" id="PTHR33931:SF2">
    <property type="entry name" value="HOLIN-LIKE PROTEIN CIDA"/>
    <property type="match status" value="1"/>
</dbReference>
<reference evidence="7" key="1">
    <citation type="submission" date="2021-06" db="EMBL/GenBank/DDBJ databases">
        <title>Elioraea tepida, sp. nov., a moderately thermophilic aerobic anoxygenic phototrophic bacterium isolated from an alkaline siliceous hot spring mat community in Yellowstone National Park, WY, USA.</title>
        <authorList>
            <person name="Saini M.K."/>
            <person name="Yoshida S."/>
            <person name="Sebastian A."/>
            <person name="Hirose S."/>
            <person name="Hara E."/>
            <person name="Tamaki H."/>
            <person name="Soulier N.T."/>
            <person name="Albert I."/>
            <person name="Hanada S."/>
            <person name="Bryant D.A."/>
            <person name="Tank M."/>
        </authorList>
    </citation>
    <scope>NUCLEOTIDE SEQUENCE</scope>
    <source>
        <strain evidence="7">MS-P2</strain>
    </source>
</reference>
<organism evidence="7 8">
    <name type="scientific">Elioraea tepida</name>
    <dbReference type="NCBI Taxonomy" id="2843330"/>
    <lineage>
        <taxon>Bacteria</taxon>
        <taxon>Pseudomonadati</taxon>
        <taxon>Pseudomonadota</taxon>
        <taxon>Alphaproteobacteria</taxon>
        <taxon>Acetobacterales</taxon>
        <taxon>Elioraeaceae</taxon>
        <taxon>Elioraea</taxon>
    </lineage>
</organism>
<sequence>MIGAFTGLLACQLAGEIVVRATGLPLPGPILGMLLLFLFLLWRGGEVPAPLAAVADGLLRHLGLLFVPAGVGVIAHLGLLAEALLPIALAVSIGTLVAIAFTGRLMQALARRFGDERR</sequence>
<keyword evidence="5 6" id="KW-0472">Membrane</keyword>
<dbReference type="Proteomes" id="UP000694001">
    <property type="component" value="Chromosome"/>
</dbReference>
<feature type="transmembrane region" description="Helical" evidence="6">
    <location>
        <begin position="87"/>
        <end position="110"/>
    </location>
</feature>
<evidence type="ECO:0000313" key="8">
    <source>
        <dbReference type="Proteomes" id="UP000694001"/>
    </source>
</evidence>
<feature type="transmembrane region" description="Helical" evidence="6">
    <location>
        <begin position="62"/>
        <end position="81"/>
    </location>
</feature>
<evidence type="ECO:0000256" key="2">
    <source>
        <dbReference type="ARBA" id="ARBA00022475"/>
    </source>
</evidence>
<evidence type="ECO:0000256" key="3">
    <source>
        <dbReference type="ARBA" id="ARBA00022692"/>
    </source>
</evidence>
<keyword evidence="2" id="KW-1003">Cell membrane</keyword>
<keyword evidence="4 6" id="KW-1133">Transmembrane helix</keyword>
<dbReference type="GO" id="GO:0005886">
    <property type="term" value="C:plasma membrane"/>
    <property type="evidence" value="ECO:0007669"/>
    <property type="project" value="UniProtKB-SubCell"/>
</dbReference>
<proteinExistence type="predicted"/>
<dbReference type="PANTHER" id="PTHR33931">
    <property type="entry name" value="HOLIN-LIKE PROTEIN CIDA-RELATED"/>
    <property type="match status" value="1"/>
</dbReference>
<keyword evidence="3 6" id="KW-0812">Transmembrane</keyword>
<dbReference type="EMBL" id="CP076448">
    <property type="protein sequence ID" value="QXM24280.1"/>
    <property type="molecule type" value="Genomic_DNA"/>
</dbReference>
<comment type="subcellular location">
    <subcellularLocation>
        <location evidence="1">Cell membrane</location>
        <topology evidence="1">Multi-pass membrane protein</topology>
    </subcellularLocation>
</comment>
<dbReference type="AlphaFoldDB" id="A0A975YIY7"/>
<protein>
    <submittedName>
        <fullName evidence="7">CidA/LrgA family protein</fullName>
    </submittedName>
</protein>
<accession>A0A975YIY7</accession>
<dbReference type="InterPro" id="IPR005538">
    <property type="entry name" value="LrgA/CidA"/>
</dbReference>
<gene>
    <name evidence="7" type="ORF">KO353_13660</name>
</gene>
<evidence type="ECO:0000313" key="7">
    <source>
        <dbReference type="EMBL" id="QXM24280.1"/>
    </source>
</evidence>
<feature type="transmembrane region" description="Helical" evidence="6">
    <location>
        <begin position="24"/>
        <end position="42"/>
    </location>
</feature>
<evidence type="ECO:0000256" key="1">
    <source>
        <dbReference type="ARBA" id="ARBA00004651"/>
    </source>
</evidence>
<dbReference type="KEGG" id="elio:KO353_13660"/>
<evidence type="ECO:0000256" key="5">
    <source>
        <dbReference type="ARBA" id="ARBA00023136"/>
    </source>
</evidence>
<dbReference type="RefSeq" id="WP_218285330.1">
    <property type="nucleotide sequence ID" value="NZ_CP076448.1"/>
</dbReference>
<evidence type="ECO:0000256" key="4">
    <source>
        <dbReference type="ARBA" id="ARBA00022989"/>
    </source>
</evidence>
<name>A0A975YIY7_9PROT</name>
<keyword evidence="8" id="KW-1185">Reference proteome</keyword>
<evidence type="ECO:0000256" key="6">
    <source>
        <dbReference type="SAM" id="Phobius"/>
    </source>
</evidence>